<name>A0AAW1ITR8_POPJA</name>
<dbReference type="EMBL" id="JASPKY010000547">
    <property type="protein sequence ID" value="KAK9693249.1"/>
    <property type="molecule type" value="Genomic_DNA"/>
</dbReference>
<dbReference type="Proteomes" id="UP001458880">
    <property type="component" value="Unassembled WGS sequence"/>
</dbReference>
<accession>A0AAW1ITR8</accession>
<proteinExistence type="predicted"/>
<evidence type="ECO:0000313" key="2">
    <source>
        <dbReference type="Proteomes" id="UP001458880"/>
    </source>
</evidence>
<reference evidence="1 2" key="1">
    <citation type="journal article" date="2024" name="BMC Genomics">
        <title>De novo assembly and annotation of Popillia japonica's genome with initial clues to its potential as an invasive pest.</title>
        <authorList>
            <person name="Cucini C."/>
            <person name="Boschi S."/>
            <person name="Funari R."/>
            <person name="Cardaioli E."/>
            <person name="Iannotti N."/>
            <person name="Marturano G."/>
            <person name="Paoli F."/>
            <person name="Bruttini M."/>
            <person name="Carapelli A."/>
            <person name="Frati F."/>
            <person name="Nardi F."/>
        </authorList>
    </citation>
    <scope>NUCLEOTIDE SEQUENCE [LARGE SCALE GENOMIC DNA]</scope>
    <source>
        <strain evidence="1">DMR45628</strain>
    </source>
</reference>
<comment type="caution">
    <text evidence="1">The sequence shown here is derived from an EMBL/GenBank/DDBJ whole genome shotgun (WGS) entry which is preliminary data.</text>
</comment>
<sequence length="72" mass="8088">MAENINKPSTLQIRGNPKVDWTKWVDGFEIFLTAAGLDQVNDKRKSALLINMIGEDGHELMKHSPGPKQKTK</sequence>
<evidence type="ECO:0000313" key="1">
    <source>
        <dbReference type="EMBL" id="KAK9693249.1"/>
    </source>
</evidence>
<dbReference type="AlphaFoldDB" id="A0AAW1ITR8"/>
<protein>
    <submittedName>
        <fullName evidence="1">Uncharacterized protein</fullName>
    </submittedName>
</protein>
<keyword evidence="2" id="KW-1185">Reference proteome</keyword>
<organism evidence="1 2">
    <name type="scientific">Popillia japonica</name>
    <name type="common">Japanese beetle</name>
    <dbReference type="NCBI Taxonomy" id="7064"/>
    <lineage>
        <taxon>Eukaryota</taxon>
        <taxon>Metazoa</taxon>
        <taxon>Ecdysozoa</taxon>
        <taxon>Arthropoda</taxon>
        <taxon>Hexapoda</taxon>
        <taxon>Insecta</taxon>
        <taxon>Pterygota</taxon>
        <taxon>Neoptera</taxon>
        <taxon>Endopterygota</taxon>
        <taxon>Coleoptera</taxon>
        <taxon>Polyphaga</taxon>
        <taxon>Scarabaeiformia</taxon>
        <taxon>Scarabaeidae</taxon>
        <taxon>Rutelinae</taxon>
        <taxon>Popillia</taxon>
    </lineage>
</organism>
<gene>
    <name evidence="1" type="ORF">QE152_g34301</name>
</gene>